<reference evidence="1 2" key="1">
    <citation type="submission" date="2018-06" db="EMBL/GenBank/DDBJ databases">
        <authorList>
            <consortium name="Pathogen Informatics"/>
            <person name="Doyle S."/>
        </authorList>
    </citation>
    <scope>NUCLEOTIDE SEQUENCE [LARGE SCALE GENOMIC DNA]</scope>
    <source>
        <strain evidence="1 2">NCTC13093</strain>
    </source>
</reference>
<dbReference type="Proteomes" id="UP000250086">
    <property type="component" value="Unassembled WGS sequence"/>
</dbReference>
<gene>
    <name evidence="1" type="ORF">NCTC13093_01473</name>
</gene>
<proteinExistence type="predicted"/>
<keyword evidence="2" id="KW-1185">Reference proteome</keyword>
<evidence type="ECO:0000313" key="2">
    <source>
        <dbReference type="Proteomes" id="UP000250086"/>
    </source>
</evidence>
<dbReference type="RefSeq" id="WP_113744180.1">
    <property type="nucleotide sequence ID" value="NZ_UAPU01000007.1"/>
</dbReference>
<sequence>MNKGEVKGIRVFDVFFPSKTNLMRVLGYKFCPSFKDEKEIEEWLMKRFNLDDRAYLTELLKSLKDKYAKYLIEKRFERHKFKRF</sequence>
<evidence type="ECO:0000313" key="1">
    <source>
        <dbReference type="EMBL" id="SPT70068.1"/>
    </source>
</evidence>
<protein>
    <submittedName>
        <fullName evidence="1">Uncharacterized protein</fullName>
    </submittedName>
</protein>
<dbReference type="EMBL" id="UAPV01000001">
    <property type="protein sequence ID" value="SPT70068.1"/>
    <property type="molecule type" value="Genomic_DNA"/>
</dbReference>
<name>A0A2X0VFQ2_9GAMM</name>
<accession>A0A2X0VFQ2</accession>
<organism evidence="1 2">
    <name type="scientific">Anaerobiospirillum thomasii</name>
    <dbReference type="NCBI Taxonomy" id="179995"/>
    <lineage>
        <taxon>Bacteria</taxon>
        <taxon>Pseudomonadati</taxon>
        <taxon>Pseudomonadota</taxon>
        <taxon>Gammaproteobacteria</taxon>
        <taxon>Aeromonadales</taxon>
        <taxon>Succinivibrionaceae</taxon>
        <taxon>Anaerobiospirillum</taxon>
    </lineage>
</organism>
<dbReference type="AlphaFoldDB" id="A0A2X0VFQ2"/>